<name>A0ABV9SZI1_9BACT</name>
<feature type="chain" id="PRO_5047342827" evidence="2">
    <location>
        <begin position="24"/>
        <end position="202"/>
    </location>
</feature>
<dbReference type="Gene3D" id="3.40.30.10">
    <property type="entry name" value="Glutaredoxin"/>
    <property type="match status" value="1"/>
</dbReference>
<gene>
    <name evidence="3" type="ORF">ACFPFU_07165</name>
</gene>
<proteinExistence type="inferred from homology"/>
<dbReference type="SUPFAM" id="SSF52833">
    <property type="entry name" value="Thioredoxin-like"/>
    <property type="match status" value="1"/>
</dbReference>
<evidence type="ECO:0000313" key="4">
    <source>
        <dbReference type="Proteomes" id="UP001595818"/>
    </source>
</evidence>
<dbReference type="InterPro" id="IPR036249">
    <property type="entry name" value="Thioredoxin-like_sf"/>
</dbReference>
<dbReference type="PANTHER" id="PTHR12151">
    <property type="entry name" value="ELECTRON TRANSPORT PROTIN SCO1/SENC FAMILY MEMBER"/>
    <property type="match status" value="1"/>
</dbReference>
<dbReference type="Proteomes" id="UP001595818">
    <property type="component" value="Unassembled WGS sequence"/>
</dbReference>
<dbReference type="PROSITE" id="PS51257">
    <property type="entry name" value="PROKAR_LIPOPROTEIN"/>
    <property type="match status" value="1"/>
</dbReference>
<keyword evidence="2" id="KW-0732">Signal</keyword>
<evidence type="ECO:0000256" key="2">
    <source>
        <dbReference type="SAM" id="SignalP"/>
    </source>
</evidence>
<dbReference type="RefSeq" id="WP_377062942.1">
    <property type="nucleotide sequence ID" value="NZ_JBHSJJ010000003.1"/>
</dbReference>
<keyword evidence="4" id="KW-1185">Reference proteome</keyword>
<dbReference type="PANTHER" id="PTHR12151:SF25">
    <property type="entry name" value="LINALOOL DEHYDRATASE_ISOMERASE DOMAIN-CONTAINING PROTEIN"/>
    <property type="match status" value="1"/>
</dbReference>
<evidence type="ECO:0000313" key="3">
    <source>
        <dbReference type="EMBL" id="MFC4871460.1"/>
    </source>
</evidence>
<dbReference type="InterPro" id="IPR003782">
    <property type="entry name" value="SCO1/SenC"/>
</dbReference>
<feature type="signal peptide" evidence="2">
    <location>
        <begin position="1"/>
        <end position="23"/>
    </location>
</feature>
<reference evidence="4" key="1">
    <citation type="journal article" date="2019" name="Int. J. Syst. Evol. Microbiol.">
        <title>The Global Catalogue of Microorganisms (GCM) 10K type strain sequencing project: providing services to taxonomists for standard genome sequencing and annotation.</title>
        <authorList>
            <consortium name="The Broad Institute Genomics Platform"/>
            <consortium name="The Broad Institute Genome Sequencing Center for Infectious Disease"/>
            <person name="Wu L."/>
            <person name="Ma J."/>
        </authorList>
    </citation>
    <scope>NUCLEOTIDE SEQUENCE [LARGE SCALE GENOMIC DNA]</scope>
    <source>
        <strain evidence="4">CGMCC 4.7466</strain>
    </source>
</reference>
<comment type="similarity">
    <text evidence="1">Belongs to the SCO1/2 family.</text>
</comment>
<dbReference type="EMBL" id="JBHSJJ010000003">
    <property type="protein sequence ID" value="MFC4871460.1"/>
    <property type="molecule type" value="Genomic_DNA"/>
</dbReference>
<dbReference type="Pfam" id="PF02630">
    <property type="entry name" value="SCO1-SenC"/>
    <property type="match status" value="1"/>
</dbReference>
<comment type="caution">
    <text evidence="3">The sequence shown here is derived from an EMBL/GenBank/DDBJ whole genome shotgun (WGS) entry which is preliminary data.</text>
</comment>
<organism evidence="3 4">
    <name type="scientific">Negadavirga shengliensis</name>
    <dbReference type="NCBI Taxonomy" id="1389218"/>
    <lineage>
        <taxon>Bacteria</taxon>
        <taxon>Pseudomonadati</taxon>
        <taxon>Bacteroidota</taxon>
        <taxon>Cytophagia</taxon>
        <taxon>Cytophagales</taxon>
        <taxon>Cyclobacteriaceae</taxon>
        <taxon>Negadavirga</taxon>
    </lineage>
</organism>
<accession>A0ABV9SZI1</accession>
<evidence type="ECO:0000256" key="1">
    <source>
        <dbReference type="ARBA" id="ARBA00010996"/>
    </source>
</evidence>
<dbReference type="CDD" id="cd02968">
    <property type="entry name" value="SCO"/>
    <property type="match status" value="1"/>
</dbReference>
<sequence length="202" mass="22836">MKKSTIIPFLSLLILLFSCQSDDMPSLTENETTEKSDELDEMSIFHLPSEWTTQHNEKIEFKDFRGQPLVVVMIYTACRTACPRLVADMRHIEQKASSKTSQPVKYVLVSIDPANDTPEKLTQFAKDNGMDGDQWIFLQGSEDGVRDFANILAVKYKKISPIDFSHSNIISVFDEEGVLKYQKEGLGLENEEIVSRIAALGK</sequence>
<protein>
    <submittedName>
        <fullName evidence="3">SCO family protein</fullName>
    </submittedName>
</protein>